<organism evidence="1 2">
    <name type="scientific">Eikenella corrodens</name>
    <dbReference type="NCBI Taxonomy" id="539"/>
    <lineage>
        <taxon>Bacteria</taxon>
        <taxon>Pseudomonadati</taxon>
        <taxon>Pseudomonadota</taxon>
        <taxon>Betaproteobacteria</taxon>
        <taxon>Neisseriales</taxon>
        <taxon>Neisseriaceae</taxon>
        <taxon>Eikenella</taxon>
    </lineage>
</organism>
<evidence type="ECO:0000313" key="1">
    <source>
        <dbReference type="EMBL" id="OAM23134.1"/>
    </source>
</evidence>
<gene>
    <name evidence="1" type="ORF">A7P90_01245</name>
</gene>
<dbReference type="Proteomes" id="UP000077589">
    <property type="component" value="Unassembled WGS sequence"/>
</dbReference>
<dbReference type="EMBL" id="LXSG01000010">
    <property type="protein sequence ID" value="OAM23134.1"/>
    <property type="molecule type" value="Genomic_DNA"/>
</dbReference>
<protein>
    <submittedName>
        <fullName evidence="1">Uncharacterized protein</fullName>
    </submittedName>
</protein>
<dbReference type="GeneID" id="60769720"/>
<proteinExistence type="predicted"/>
<dbReference type="AlphaFoldDB" id="A0A1A9RQ53"/>
<accession>A0A1A9RQ53</accession>
<comment type="caution">
    <text evidence="1">The sequence shown here is derived from an EMBL/GenBank/DDBJ whole genome shotgun (WGS) entry which is preliminary data.</text>
</comment>
<name>A0A1A9RQ53_EIKCO</name>
<dbReference type="RefSeq" id="WP_003824738.1">
    <property type="nucleotide sequence ID" value="NZ_CAJPRZ010000019.1"/>
</dbReference>
<reference evidence="2" key="1">
    <citation type="submission" date="2016-05" db="EMBL/GenBank/DDBJ databases">
        <title>Draft genome of Corynebacterium afermentans subsp. afermentans LCDC 88199T.</title>
        <authorList>
            <person name="Bernier A.-M."/>
            <person name="Bernard K."/>
        </authorList>
    </citation>
    <scope>NUCLEOTIDE SEQUENCE [LARGE SCALE GENOMIC DNA]</scope>
    <source>
        <strain evidence="2">NML04-0072</strain>
    </source>
</reference>
<sequence length="68" mass="7751">MNMLWREGLPGHKTMPPSVGLGLAAAVGWIVQMKKRYFQVAFILFDAGYLKAQASIKLKSKYQFFTNR</sequence>
<evidence type="ECO:0000313" key="2">
    <source>
        <dbReference type="Proteomes" id="UP000077589"/>
    </source>
</evidence>